<evidence type="ECO:0000313" key="1">
    <source>
        <dbReference type="EMBL" id="RZH67128.1"/>
    </source>
</evidence>
<sequence length="69" mass="8119">MARTRALLTQTEREWLESDETESGSRRYQVVSEVRNRIEDELTEDVTVLAENHPDLLEELRDVVCKNDE</sequence>
<organism evidence="1 2">
    <name type="scientific">Natrinema altunense</name>
    <dbReference type="NCBI Taxonomy" id="222984"/>
    <lineage>
        <taxon>Archaea</taxon>
        <taxon>Methanobacteriati</taxon>
        <taxon>Methanobacteriota</taxon>
        <taxon>Stenosarchaea group</taxon>
        <taxon>Halobacteria</taxon>
        <taxon>Halobacteriales</taxon>
        <taxon>Natrialbaceae</taxon>
        <taxon>Natrinema</taxon>
    </lineage>
</organism>
<dbReference type="RefSeq" id="WP_130171367.1">
    <property type="nucleotide sequence ID" value="NZ_SHMR01000007.1"/>
</dbReference>
<dbReference type="Proteomes" id="UP000292704">
    <property type="component" value="Unassembled WGS sequence"/>
</dbReference>
<dbReference type="OrthoDB" id="186537at2157"/>
<dbReference type="EMBL" id="SHMR01000007">
    <property type="protein sequence ID" value="RZH67128.1"/>
    <property type="molecule type" value="Genomic_DNA"/>
</dbReference>
<comment type="caution">
    <text evidence="1">The sequence shown here is derived from an EMBL/GenBank/DDBJ whole genome shotgun (WGS) entry which is preliminary data.</text>
</comment>
<name>A0A482XUW8_9EURY</name>
<evidence type="ECO:0000313" key="2">
    <source>
        <dbReference type="Proteomes" id="UP000292704"/>
    </source>
</evidence>
<gene>
    <name evidence="1" type="ORF">ELS17_15315</name>
</gene>
<protein>
    <submittedName>
        <fullName evidence="1">Uncharacterized protein</fullName>
    </submittedName>
</protein>
<reference evidence="1 2" key="1">
    <citation type="submission" date="2019-02" db="EMBL/GenBank/DDBJ databases">
        <title>Genome analysis provides insights into bioremediation potentialities and Haloocin production by Natrinema altunense strain 4.1R isolated from Chott Douz in Tunisian desert.</title>
        <authorList>
            <person name="Najjari A."/>
            <person name="Youssef N."/>
            <person name="Ben Dhia O."/>
            <person name="Ferjani R."/>
            <person name="El Hidri D."/>
            <person name="Ouzari H.I."/>
            <person name="Cherif A."/>
        </authorList>
    </citation>
    <scope>NUCLEOTIDE SEQUENCE [LARGE SCALE GENOMIC DNA]</scope>
    <source>
        <strain evidence="1 2">4.1R</strain>
    </source>
</reference>
<proteinExistence type="predicted"/>
<accession>A0A482XUW8</accession>
<dbReference type="AlphaFoldDB" id="A0A482XUW8"/>